<comment type="caution">
    <text evidence="5">The sequence shown here is derived from an EMBL/GenBank/DDBJ whole genome shotgun (WGS) entry which is preliminary data.</text>
</comment>
<evidence type="ECO:0000256" key="2">
    <source>
        <dbReference type="ARBA" id="ARBA00023125"/>
    </source>
</evidence>
<dbReference type="InterPro" id="IPR039532">
    <property type="entry name" value="TetR_C_Firmicutes"/>
</dbReference>
<dbReference type="PANTHER" id="PTHR43479">
    <property type="entry name" value="ACREF/ENVCD OPERON REPRESSOR-RELATED"/>
    <property type="match status" value="1"/>
</dbReference>
<evidence type="ECO:0000313" key="6">
    <source>
        <dbReference type="Proteomes" id="UP000551878"/>
    </source>
</evidence>
<keyword evidence="6" id="KW-1185">Reference proteome</keyword>
<evidence type="ECO:0000256" key="1">
    <source>
        <dbReference type="ARBA" id="ARBA00022491"/>
    </source>
</evidence>
<dbReference type="RefSeq" id="WP_184662866.1">
    <property type="nucleotide sequence ID" value="NZ_JACHHB010000002.1"/>
</dbReference>
<dbReference type="SUPFAM" id="SSF46689">
    <property type="entry name" value="Homeodomain-like"/>
    <property type="match status" value="1"/>
</dbReference>
<dbReference type="Proteomes" id="UP000551878">
    <property type="component" value="Unassembled WGS sequence"/>
</dbReference>
<organism evidence="5 6">
    <name type="scientific">Texcoconibacillus texcoconensis</name>
    <dbReference type="NCBI Taxonomy" id="1095777"/>
    <lineage>
        <taxon>Bacteria</taxon>
        <taxon>Bacillati</taxon>
        <taxon>Bacillota</taxon>
        <taxon>Bacilli</taxon>
        <taxon>Bacillales</taxon>
        <taxon>Bacillaceae</taxon>
        <taxon>Texcoconibacillus</taxon>
    </lineage>
</organism>
<dbReference type="InterPro" id="IPR001647">
    <property type="entry name" value="HTH_TetR"/>
</dbReference>
<gene>
    <name evidence="5" type="ORF">HNQ41_000532</name>
</gene>
<dbReference type="PRINTS" id="PR00455">
    <property type="entry name" value="HTHTETR"/>
</dbReference>
<proteinExistence type="predicted"/>
<keyword evidence="1" id="KW-0678">Repressor</keyword>
<dbReference type="InterPro" id="IPR050624">
    <property type="entry name" value="HTH-type_Tx_Regulator"/>
</dbReference>
<dbReference type="Gene3D" id="1.10.357.10">
    <property type="entry name" value="Tetracycline Repressor, domain 2"/>
    <property type="match status" value="1"/>
</dbReference>
<sequence>MGDTEDRRVLRTKKRIRDTFAELIEEKGLDRVTVKDLTEQADINRGTFYLHFHDKYDLLEQSEAEILNGIKQIAKELDDVDMNNWKKENGPHPAAEKYFTYLKEHALFVRAVLGPKGDPGFQRKMKTLIADGIKKKFAGKERKSQPFPADYLIAYLVSAHLGVVQHWIENGLQESPEEMAKIISSMNYDGPLVASGLKKDSS</sequence>
<dbReference type="EMBL" id="JACHHB010000002">
    <property type="protein sequence ID" value="MBB5172388.1"/>
    <property type="molecule type" value="Genomic_DNA"/>
</dbReference>
<feature type="domain" description="HTH tetR-type" evidence="4">
    <location>
        <begin position="10"/>
        <end position="70"/>
    </location>
</feature>
<reference evidence="5 6" key="1">
    <citation type="submission" date="2020-08" db="EMBL/GenBank/DDBJ databases">
        <title>Genomic Encyclopedia of Type Strains, Phase IV (KMG-IV): sequencing the most valuable type-strain genomes for metagenomic binning, comparative biology and taxonomic classification.</title>
        <authorList>
            <person name="Goeker M."/>
        </authorList>
    </citation>
    <scope>NUCLEOTIDE SEQUENCE [LARGE SCALE GENOMIC DNA]</scope>
    <source>
        <strain evidence="5 6">DSM 24696</strain>
    </source>
</reference>
<dbReference type="Pfam" id="PF00440">
    <property type="entry name" value="TetR_N"/>
    <property type="match status" value="1"/>
</dbReference>
<dbReference type="PANTHER" id="PTHR43479:SF7">
    <property type="entry name" value="TETR-FAMILY TRANSCRIPTIONAL REGULATOR"/>
    <property type="match status" value="1"/>
</dbReference>
<evidence type="ECO:0000313" key="5">
    <source>
        <dbReference type="EMBL" id="MBB5172388.1"/>
    </source>
</evidence>
<dbReference type="InterPro" id="IPR009057">
    <property type="entry name" value="Homeodomain-like_sf"/>
</dbReference>
<dbReference type="GO" id="GO:0003677">
    <property type="term" value="F:DNA binding"/>
    <property type="evidence" value="ECO:0007669"/>
    <property type="project" value="UniProtKB-UniRule"/>
</dbReference>
<accession>A0A840QLZ0</accession>
<dbReference type="AlphaFoldDB" id="A0A840QLZ0"/>
<protein>
    <submittedName>
        <fullName evidence="5">AcrR family transcriptional regulator</fullName>
    </submittedName>
</protein>
<dbReference type="PROSITE" id="PS50977">
    <property type="entry name" value="HTH_TETR_2"/>
    <property type="match status" value="1"/>
</dbReference>
<dbReference type="Pfam" id="PF14278">
    <property type="entry name" value="TetR_C_8"/>
    <property type="match status" value="1"/>
</dbReference>
<dbReference type="InterPro" id="IPR023772">
    <property type="entry name" value="DNA-bd_HTH_TetR-type_CS"/>
</dbReference>
<evidence type="ECO:0000259" key="4">
    <source>
        <dbReference type="PROSITE" id="PS50977"/>
    </source>
</evidence>
<keyword evidence="2 3" id="KW-0238">DNA-binding</keyword>
<dbReference type="PROSITE" id="PS01081">
    <property type="entry name" value="HTH_TETR_1"/>
    <property type="match status" value="1"/>
</dbReference>
<feature type="DNA-binding region" description="H-T-H motif" evidence="3">
    <location>
        <begin position="33"/>
        <end position="52"/>
    </location>
</feature>
<name>A0A840QLZ0_9BACI</name>
<evidence type="ECO:0000256" key="3">
    <source>
        <dbReference type="PROSITE-ProRule" id="PRU00335"/>
    </source>
</evidence>